<reference evidence="2 3" key="2">
    <citation type="submission" date="2024-07" db="EMBL/GenBank/DDBJ databases">
        <authorList>
            <person name="Akdeniz Z."/>
        </authorList>
    </citation>
    <scope>NUCLEOTIDE SEQUENCE [LARGE SCALE GENOMIC DNA]</scope>
</reference>
<dbReference type="PROSITE" id="PS51450">
    <property type="entry name" value="LRR"/>
    <property type="match status" value="1"/>
</dbReference>
<dbReference type="Proteomes" id="UP001642409">
    <property type="component" value="Unassembled WGS sequence"/>
</dbReference>
<keyword evidence="3" id="KW-1185">Reference proteome</keyword>
<dbReference type="EMBL" id="CAXDID020000659">
    <property type="protein sequence ID" value="CAL6108948.1"/>
    <property type="molecule type" value="Genomic_DNA"/>
</dbReference>
<proteinExistence type="predicted"/>
<dbReference type="SUPFAM" id="SSF52047">
    <property type="entry name" value="RNI-like"/>
    <property type="match status" value="1"/>
</dbReference>
<comment type="caution">
    <text evidence="1">The sequence shown here is derived from an EMBL/GenBank/DDBJ whole genome shotgun (WGS) entry which is preliminary data.</text>
</comment>
<reference evidence="1" key="1">
    <citation type="submission" date="2023-06" db="EMBL/GenBank/DDBJ databases">
        <authorList>
            <person name="Kurt Z."/>
        </authorList>
    </citation>
    <scope>NUCLEOTIDE SEQUENCE</scope>
</reference>
<dbReference type="EMBL" id="CATOUU010000738">
    <property type="protein sequence ID" value="CAI9945146.1"/>
    <property type="molecule type" value="Genomic_DNA"/>
</dbReference>
<evidence type="ECO:0000313" key="3">
    <source>
        <dbReference type="Proteomes" id="UP001642409"/>
    </source>
</evidence>
<dbReference type="AlphaFoldDB" id="A0AA86UAL0"/>
<evidence type="ECO:0000313" key="2">
    <source>
        <dbReference type="EMBL" id="CAL6108948.1"/>
    </source>
</evidence>
<evidence type="ECO:0000313" key="1">
    <source>
        <dbReference type="EMBL" id="CAI9945146.1"/>
    </source>
</evidence>
<accession>A0AA86UAL0</accession>
<sequence>MKQLQGLDLTRNELVDISPLRLLSDLKQIDISSNQVVFVDSLKNLKYFNLDLYHNNIVIQQFQAINYQNNRVNRHLQLLNQVDNIEQTNFEILITITQQRPLNQKQQQYYNRVMAIRHAEEQFHQIKVLEAKKKPFEEMQPRFNSELVRNVHQLAHIAGKLAKFIIQETLFE</sequence>
<gene>
    <name evidence="1" type="ORF">HINF_LOCUS32791</name>
    <name evidence="2" type="ORF">HINF_LOCUS75211</name>
</gene>
<dbReference type="InterPro" id="IPR001611">
    <property type="entry name" value="Leu-rich_rpt"/>
</dbReference>
<dbReference type="InterPro" id="IPR032675">
    <property type="entry name" value="LRR_dom_sf"/>
</dbReference>
<name>A0AA86UAL0_9EUKA</name>
<protein>
    <submittedName>
        <fullName evidence="1">Leucine-rich repeat domain superfamily</fullName>
    </submittedName>
    <submittedName>
        <fullName evidence="2">Leucine-rich_repeat domain superfamily</fullName>
    </submittedName>
</protein>
<organism evidence="1">
    <name type="scientific">Hexamita inflata</name>
    <dbReference type="NCBI Taxonomy" id="28002"/>
    <lineage>
        <taxon>Eukaryota</taxon>
        <taxon>Metamonada</taxon>
        <taxon>Diplomonadida</taxon>
        <taxon>Hexamitidae</taxon>
        <taxon>Hexamitinae</taxon>
        <taxon>Hexamita</taxon>
    </lineage>
</organism>
<dbReference type="Gene3D" id="3.80.10.10">
    <property type="entry name" value="Ribonuclease Inhibitor"/>
    <property type="match status" value="1"/>
</dbReference>